<evidence type="ECO:0000256" key="2">
    <source>
        <dbReference type="ARBA" id="ARBA00012729"/>
    </source>
</evidence>
<name>A0A9W8B1F3_9FUNG</name>
<evidence type="ECO:0000256" key="3">
    <source>
        <dbReference type="ARBA" id="ARBA00022801"/>
    </source>
</evidence>
<sequence>MLRWAGTIVAVGLMALLGRQAADALDLSCNNNLVSYWGQNIYKFKHNATGEQGLDYYCENNPSEDILVVSFLNTYDPMIINLSDHCYEFFNDTKLLNCPKVGEQIKKCQSLGKTVLLSMGGQEGEYRLTSEQQGKRVAQEIWDMFLGGQGDTRPFGDAVLDGLDLDIEKNDAVGYTDFIKTMRDLYASDKNKKYYMAAAPLCHYPDLVMPMTYNEAWFDMIFVQFYNSPCGADNFGTQTFNFEMWDAWARIYSVNKDVKVFLGLPSSEYAALTGYVDADRMKHIVGDLQSTYSSFGGVMLYDISESRPNGDYSKQAKDEMNRNANCGNSD</sequence>
<dbReference type="Gene3D" id="3.20.20.80">
    <property type="entry name" value="Glycosidases"/>
    <property type="match status" value="1"/>
</dbReference>
<dbReference type="PANTHER" id="PTHR45708:SF49">
    <property type="entry name" value="ENDOCHITINASE"/>
    <property type="match status" value="1"/>
</dbReference>
<evidence type="ECO:0000313" key="11">
    <source>
        <dbReference type="EMBL" id="KAJ1976600.1"/>
    </source>
</evidence>
<dbReference type="EMBL" id="JANBQB010000416">
    <property type="protein sequence ID" value="KAJ1976600.1"/>
    <property type="molecule type" value="Genomic_DNA"/>
</dbReference>
<feature type="chain" id="PRO_5040885228" description="chitinase" evidence="9">
    <location>
        <begin position="25"/>
        <end position="330"/>
    </location>
</feature>
<dbReference type="InterPro" id="IPR001223">
    <property type="entry name" value="Glyco_hydro18_cat"/>
</dbReference>
<evidence type="ECO:0000256" key="7">
    <source>
        <dbReference type="ARBA" id="ARBA00023326"/>
    </source>
</evidence>
<reference evidence="11" key="1">
    <citation type="submission" date="2022-07" db="EMBL/GenBank/DDBJ databases">
        <title>Phylogenomic reconstructions and comparative analyses of Kickxellomycotina fungi.</title>
        <authorList>
            <person name="Reynolds N.K."/>
            <person name="Stajich J.E."/>
            <person name="Barry K."/>
            <person name="Grigoriev I.V."/>
            <person name="Crous P."/>
            <person name="Smith M.E."/>
        </authorList>
    </citation>
    <scope>NUCLEOTIDE SEQUENCE</scope>
    <source>
        <strain evidence="11">RSA 567</strain>
    </source>
</reference>
<evidence type="ECO:0000256" key="5">
    <source>
        <dbReference type="ARBA" id="ARBA00023277"/>
    </source>
</evidence>
<evidence type="ECO:0000256" key="9">
    <source>
        <dbReference type="SAM" id="SignalP"/>
    </source>
</evidence>
<keyword evidence="7" id="KW-0624">Polysaccharide degradation</keyword>
<keyword evidence="5" id="KW-0119">Carbohydrate metabolism</keyword>
<protein>
    <recommendedName>
        <fullName evidence="2">chitinase</fullName>
        <ecNumber evidence="2">3.2.1.14</ecNumber>
    </recommendedName>
</protein>
<keyword evidence="9" id="KW-0732">Signal</keyword>
<dbReference type="AlphaFoldDB" id="A0A9W8B1F3"/>
<dbReference type="PROSITE" id="PS51910">
    <property type="entry name" value="GH18_2"/>
    <property type="match status" value="1"/>
</dbReference>
<organism evidence="11 12">
    <name type="scientific">Dimargaris verticillata</name>
    <dbReference type="NCBI Taxonomy" id="2761393"/>
    <lineage>
        <taxon>Eukaryota</taxon>
        <taxon>Fungi</taxon>
        <taxon>Fungi incertae sedis</taxon>
        <taxon>Zoopagomycota</taxon>
        <taxon>Kickxellomycotina</taxon>
        <taxon>Dimargaritomycetes</taxon>
        <taxon>Dimargaritales</taxon>
        <taxon>Dimargaritaceae</taxon>
        <taxon>Dimargaris</taxon>
    </lineage>
</organism>
<dbReference type="InterPro" id="IPR017853">
    <property type="entry name" value="GH"/>
</dbReference>
<evidence type="ECO:0000256" key="6">
    <source>
        <dbReference type="ARBA" id="ARBA00023295"/>
    </source>
</evidence>
<dbReference type="GO" id="GO:0006032">
    <property type="term" value="P:chitin catabolic process"/>
    <property type="evidence" value="ECO:0007669"/>
    <property type="project" value="UniProtKB-KW"/>
</dbReference>
<feature type="signal peptide" evidence="9">
    <location>
        <begin position="1"/>
        <end position="24"/>
    </location>
</feature>
<keyword evidence="12" id="KW-1185">Reference proteome</keyword>
<dbReference type="CDD" id="cd02877">
    <property type="entry name" value="GH18_hevamine_XipI_class_III"/>
    <property type="match status" value="1"/>
</dbReference>
<feature type="region of interest" description="Disordered" evidence="8">
    <location>
        <begin position="311"/>
        <end position="330"/>
    </location>
</feature>
<accession>A0A9W8B1F3</accession>
<keyword evidence="6 11" id="KW-0326">Glycosidase</keyword>
<evidence type="ECO:0000313" key="12">
    <source>
        <dbReference type="Proteomes" id="UP001151582"/>
    </source>
</evidence>
<evidence type="ECO:0000259" key="10">
    <source>
        <dbReference type="PROSITE" id="PS51910"/>
    </source>
</evidence>
<dbReference type="GO" id="GO:0005576">
    <property type="term" value="C:extracellular region"/>
    <property type="evidence" value="ECO:0007669"/>
    <property type="project" value="TreeGrafter"/>
</dbReference>
<dbReference type="GO" id="GO:0000272">
    <property type="term" value="P:polysaccharide catabolic process"/>
    <property type="evidence" value="ECO:0007669"/>
    <property type="project" value="UniProtKB-KW"/>
</dbReference>
<dbReference type="InterPro" id="IPR050542">
    <property type="entry name" value="Glycosyl_Hydrlase18_Chitinase"/>
</dbReference>
<gene>
    <name evidence="11" type="primary">CHT2_5</name>
    <name evidence="11" type="ORF">H4R34_003913</name>
</gene>
<dbReference type="InterPro" id="IPR045321">
    <property type="entry name" value="Cts1-like"/>
</dbReference>
<dbReference type="GO" id="GO:0008843">
    <property type="term" value="F:endochitinase activity"/>
    <property type="evidence" value="ECO:0007669"/>
    <property type="project" value="UniProtKB-EC"/>
</dbReference>
<dbReference type="EC" id="3.2.1.14" evidence="2"/>
<comment type="catalytic activity">
    <reaction evidence="1">
        <text>Random endo-hydrolysis of N-acetyl-beta-D-glucosaminide (1-&gt;4)-beta-linkages in chitin and chitodextrins.</text>
        <dbReference type="EC" id="3.2.1.14"/>
    </reaction>
</comment>
<dbReference type="PROSITE" id="PS01095">
    <property type="entry name" value="GH18_1"/>
    <property type="match status" value="1"/>
</dbReference>
<dbReference type="InterPro" id="IPR001579">
    <property type="entry name" value="Glyco_hydro_18_chit_AS"/>
</dbReference>
<keyword evidence="4" id="KW-0146">Chitin degradation</keyword>
<comment type="caution">
    <text evidence="11">The sequence shown here is derived from an EMBL/GenBank/DDBJ whole genome shotgun (WGS) entry which is preliminary data.</text>
</comment>
<evidence type="ECO:0000256" key="1">
    <source>
        <dbReference type="ARBA" id="ARBA00000822"/>
    </source>
</evidence>
<dbReference type="OrthoDB" id="6020543at2759"/>
<feature type="domain" description="GH18" evidence="10">
    <location>
        <begin position="31"/>
        <end position="323"/>
    </location>
</feature>
<dbReference type="PANTHER" id="PTHR45708">
    <property type="entry name" value="ENDOCHITINASE"/>
    <property type="match status" value="1"/>
</dbReference>
<evidence type="ECO:0000256" key="4">
    <source>
        <dbReference type="ARBA" id="ARBA00023024"/>
    </source>
</evidence>
<dbReference type="Proteomes" id="UP001151582">
    <property type="component" value="Unassembled WGS sequence"/>
</dbReference>
<keyword evidence="3 11" id="KW-0378">Hydrolase</keyword>
<evidence type="ECO:0000256" key="8">
    <source>
        <dbReference type="SAM" id="MobiDB-lite"/>
    </source>
</evidence>
<proteinExistence type="predicted"/>
<dbReference type="SUPFAM" id="SSF51445">
    <property type="entry name" value="(Trans)glycosidases"/>
    <property type="match status" value="1"/>
</dbReference>